<keyword evidence="2" id="KW-1185">Reference proteome</keyword>
<evidence type="ECO:0000313" key="2">
    <source>
        <dbReference type="Proteomes" id="UP001164539"/>
    </source>
</evidence>
<gene>
    <name evidence="1" type="ORF">OWV82_018630</name>
</gene>
<organism evidence="1 2">
    <name type="scientific">Melia azedarach</name>
    <name type="common">Chinaberry tree</name>
    <dbReference type="NCBI Taxonomy" id="155640"/>
    <lineage>
        <taxon>Eukaryota</taxon>
        <taxon>Viridiplantae</taxon>
        <taxon>Streptophyta</taxon>
        <taxon>Embryophyta</taxon>
        <taxon>Tracheophyta</taxon>
        <taxon>Spermatophyta</taxon>
        <taxon>Magnoliopsida</taxon>
        <taxon>eudicotyledons</taxon>
        <taxon>Gunneridae</taxon>
        <taxon>Pentapetalae</taxon>
        <taxon>rosids</taxon>
        <taxon>malvids</taxon>
        <taxon>Sapindales</taxon>
        <taxon>Meliaceae</taxon>
        <taxon>Melia</taxon>
    </lineage>
</organism>
<reference evidence="1 2" key="1">
    <citation type="journal article" date="2023" name="Science">
        <title>Complex scaffold remodeling in plant triterpene biosynthesis.</title>
        <authorList>
            <person name="De La Pena R."/>
            <person name="Hodgson H."/>
            <person name="Liu J.C."/>
            <person name="Stephenson M.J."/>
            <person name="Martin A.C."/>
            <person name="Owen C."/>
            <person name="Harkess A."/>
            <person name="Leebens-Mack J."/>
            <person name="Jimenez L.E."/>
            <person name="Osbourn A."/>
            <person name="Sattely E.S."/>
        </authorList>
    </citation>
    <scope>NUCLEOTIDE SEQUENCE [LARGE SCALE GENOMIC DNA]</scope>
    <source>
        <strain evidence="2">cv. JPN11</strain>
        <tissue evidence="1">Leaf</tissue>
    </source>
</reference>
<evidence type="ECO:0000313" key="1">
    <source>
        <dbReference type="EMBL" id="KAJ4708733.1"/>
    </source>
</evidence>
<proteinExistence type="predicted"/>
<dbReference type="EMBL" id="CM051403">
    <property type="protein sequence ID" value="KAJ4708733.1"/>
    <property type="molecule type" value="Genomic_DNA"/>
</dbReference>
<protein>
    <submittedName>
        <fullName evidence="1">Auxin-binding protein ABP19a</fullName>
    </submittedName>
</protein>
<comment type="caution">
    <text evidence="1">The sequence shown here is derived from an EMBL/GenBank/DDBJ whole genome shotgun (WGS) entry which is preliminary data.</text>
</comment>
<dbReference type="Proteomes" id="UP001164539">
    <property type="component" value="Chromosome 10"/>
</dbReference>
<sequence>MAYPLEPISMPHNIPTLPLYINTLTAYISQHTTITHMLLKMILPIFIISLLFSSFSYAAVQDFCVGDLSAPEGPSGYSCKKPAKVTVNDFVFSGLGAAGNTSNLIKAAVTPAFAAQFPGLNGLGVSMARLDLAPGGVVPMHTHPGASEVLIVVQGSICAGFISSANSVYFASLKKGDIMVFPQGLLHFQVNAGGSPALAFVSFSSPSPGLQILDYALFGNNLPSELVEQTTFLDDAQVKKLKGVLGGSG</sequence>
<accession>A0ACC1XC31</accession>
<name>A0ACC1XC31_MELAZ</name>